<dbReference type="AlphaFoldDB" id="A0AAV0WWV2"/>
<evidence type="ECO:0000313" key="2">
    <source>
        <dbReference type="Proteomes" id="UP001160148"/>
    </source>
</evidence>
<comment type="caution">
    <text evidence="1">The sequence shown here is derived from an EMBL/GenBank/DDBJ whole genome shotgun (WGS) entry which is preliminary data.</text>
</comment>
<gene>
    <name evidence="1" type="ORF">MEUPH1_LOCUS15653</name>
</gene>
<dbReference type="EMBL" id="CARXXK010000003">
    <property type="protein sequence ID" value="CAI6360337.1"/>
    <property type="molecule type" value="Genomic_DNA"/>
</dbReference>
<reference evidence="1 2" key="1">
    <citation type="submission" date="2023-01" db="EMBL/GenBank/DDBJ databases">
        <authorList>
            <person name="Whitehead M."/>
        </authorList>
    </citation>
    <scope>NUCLEOTIDE SEQUENCE [LARGE SCALE GENOMIC DNA]</scope>
</reference>
<dbReference type="Proteomes" id="UP001160148">
    <property type="component" value="Unassembled WGS sequence"/>
</dbReference>
<organism evidence="1 2">
    <name type="scientific">Macrosiphum euphorbiae</name>
    <name type="common">potato aphid</name>
    <dbReference type="NCBI Taxonomy" id="13131"/>
    <lineage>
        <taxon>Eukaryota</taxon>
        <taxon>Metazoa</taxon>
        <taxon>Ecdysozoa</taxon>
        <taxon>Arthropoda</taxon>
        <taxon>Hexapoda</taxon>
        <taxon>Insecta</taxon>
        <taxon>Pterygota</taxon>
        <taxon>Neoptera</taxon>
        <taxon>Paraneoptera</taxon>
        <taxon>Hemiptera</taxon>
        <taxon>Sternorrhyncha</taxon>
        <taxon>Aphidomorpha</taxon>
        <taxon>Aphidoidea</taxon>
        <taxon>Aphididae</taxon>
        <taxon>Macrosiphini</taxon>
        <taxon>Macrosiphum</taxon>
    </lineage>
</organism>
<accession>A0AAV0WWV2</accession>
<evidence type="ECO:0000313" key="1">
    <source>
        <dbReference type="EMBL" id="CAI6360337.1"/>
    </source>
</evidence>
<keyword evidence="2" id="KW-1185">Reference proteome</keyword>
<protein>
    <submittedName>
        <fullName evidence="1">Uncharacterized protein</fullName>
    </submittedName>
</protein>
<name>A0AAV0WWV2_9HEMI</name>
<proteinExistence type="predicted"/>
<sequence length="112" mass="13068">MNAFDLKSLRPPHVRSLIAALDLAGDRRISLAVGPPLRRHHFRSCPELRFQSPMYGGVNTVPPAPEEILQKPARSERHKYIWKRSRRFIWKGLVNAARRIFFCRQSCLMDME</sequence>